<gene>
    <name evidence="1" type="ORF">FPZ24_16005</name>
</gene>
<name>A0A5B8LM98_9SPHN</name>
<accession>A0A5B8LM98</accession>
<dbReference type="InterPro" id="IPR009097">
    <property type="entry name" value="Cyclic_Pdiesterase"/>
</dbReference>
<dbReference type="Pfam" id="PF13563">
    <property type="entry name" value="2_5_RNA_ligase2"/>
    <property type="match status" value="1"/>
</dbReference>
<dbReference type="GO" id="GO:0016874">
    <property type="term" value="F:ligase activity"/>
    <property type="evidence" value="ECO:0007669"/>
    <property type="project" value="UniProtKB-KW"/>
</dbReference>
<keyword evidence="1" id="KW-0436">Ligase</keyword>
<dbReference type="KEGG" id="spai:FPZ24_16005"/>
<dbReference type="Proteomes" id="UP000315673">
    <property type="component" value="Chromosome"/>
</dbReference>
<dbReference type="AlphaFoldDB" id="A0A5B8LM98"/>
<dbReference type="Gene3D" id="3.90.1140.10">
    <property type="entry name" value="Cyclic phosphodiesterase"/>
    <property type="match status" value="1"/>
</dbReference>
<evidence type="ECO:0000313" key="2">
    <source>
        <dbReference type="Proteomes" id="UP000315673"/>
    </source>
</evidence>
<dbReference type="EMBL" id="CP042306">
    <property type="protein sequence ID" value="QDZ08785.1"/>
    <property type="molecule type" value="Genomic_DNA"/>
</dbReference>
<evidence type="ECO:0000313" key="1">
    <source>
        <dbReference type="EMBL" id="QDZ08785.1"/>
    </source>
</evidence>
<dbReference type="RefSeq" id="WP_146573670.1">
    <property type="nucleotide sequence ID" value="NZ_CP042306.1"/>
</dbReference>
<keyword evidence="2" id="KW-1185">Reference proteome</keyword>
<dbReference type="SUPFAM" id="SSF55144">
    <property type="entry name" value="LigT-like"/>
    <property type="match status" value="1"/>
</dbReference>
<reference evidence="1 2" key="1">
    <citation type="submission" date="2019-07" db="EMBL/GenBank/DDBJ databases">
        <title>Full genome sequence of Sphingomonas sp. 4R-6-7(HKS19).</title>
        <authorList>
            <person name="Im W.-T."/>
        </authorList>
    </citation>
    <scope>NUCLEOTIDE SEQUENCE [LARGE SCALE GENOMIC DNA]</scope>
    <source>
        <strain evidence="1 2">HKS19</strain>
    </source>
</reference>
<dbReference type="OrthoDB" id="7770344at2"/>
<proteinExistence type="predicted"/>
<organism evidence="1 2">
    <name type="scientific">Sphingomonas panacisoli</name>
    <dbReference type="NCBI Taxonomy" id="1813879"/>
    <lineage>
        <taxon>Bacteria</taxon>
        <taxon>Pseudomonadati</taxon>
        <taxon>Pseudomonadota</taxon>
        <taxon>Alphaproteobacteria</taxon>
        <taxon>Sphingomonadales</taxon>
        <taxon>Sphingomonadaceae</taxon>
        <taxon>Sphingomonas</taxon>
    </lineage>
</organism>
<protein>
    <submittedName>
        <fullName evidence="1">2'-5' RNA ligase family protein</fullName>
    </submittedName>
</protein>
<sequence length="165" mass="18715">MLYIMIKPPPAELRQVCARRSTYGLDDSYPADRLHCTMLRLGDEADWPSSRLEQLRTLLGTISAEPFPVAFDLIAGNLLRGARGMPLAAAFHRVLRQKAEMCGVTIEHNFWLHLTLAYRGVAIAAARKIEPISWMVEEFLLIRSDRGHEPLGRWPLQQRQLALAL</sequence>